<dbReference type="AlphaFoldDB" id="A0A0F5HUJ8"/>
<accession>A0A0F5HUJ8</accession>
<comment type="caution">
    <text evidence="1">The sequence shown here is derived from an EMBL/GenBank/DDBJ whole genome shotgun (WGS) entry which is preliminary data.</text>
</comment>
<dbReference type="InterPro" id="IPR009776">
    <property type="entry name" value="Spore_0_M"/>
</dbReference>
<organism evidence="1 2">
    <name type="scientific">Bacillus thermotolerans</name>
    <name type="common">Quasibacillus thermotolerans</name>
    <dbReference type="NCBI Taxonomy" id="1221996"/>
    <lineage>
        <taxon>Bacteria</taxon>
        <taxon>Bacillati</taxon>
        <taxon>Bacillota</taxon>
        <taxon>Bacilli</taxon>
        <taxon>Bacillales</taxon>
        <taxon>Bacillaceae</taxon>
        <taxon>Bacillus</taxon>
    </lineage>
</organism>
<dbReference type="EMBL" id="JWIR02000059">
    <property type="protein sequence ID" value="KKB36720.1"/>
    <property type="molecule type" value="Genomic_DNA"/>
</dbReference>
<dbReference type="Pfam" id="PF07070">
    <property type="entry name" value="Spo0M"/>
    <property type="match status" value="1"/>
</dbReference>
<dbReference type="RefSeq" id="WP_039236117.1">
    <property type="nucleotide sequence ID" value="NZ_JWIR02000059.1"/>
</dbReference>
<sequence length="91" mass="10303">MIKKWLSRIGIGSARVDLALEKLEYMPGEVVTGQFLLIGGAVERVNFTFRLPEDLQPTEEDVSYWFKTTLHFDEGTASKDQDEIRIVPSDG</sequence>
<keyword evidence="2" id="KW-1185">Reference proteome</keyword>
<reference evidence="1" key="1">
    <citation type="submission" date="2015-02" db="EMBL/GenBank/DDBJ databases">
        <title>Genome Assembly of Bacillaceae bacterium MTCC 8252.</title>
        <authorList>
            <person name="Verma A."/>
            <person name="Khatri I."/>
            <person name="Mual P."/>
            <person name="Subramanian S."/>
            <person name="Krishnamurthi S."/>
        </authorList>
    </citation>
    <scope>NUCLEOTIDE SEQUENCE [LARGE SCALE GENOMIC DNA]</scope>
    <source>
        <strain evidence="1">MTCC 8252</strain>
    </source>
</reference>
<dbReference type="Proteomes" id="UP000031563">
    <property type="component" value="Unassembled WGS sequence"/>
</dbReference>
<evidence type="ECO:0000313" key="2">
    <source>
        <dbReference type="Proteomes" id="UP000031563"/>
    </source>
</evidence>
<evidence type="ECO:0000313" key="1">
    <source>
        <dbReference type="EMBL" id="KKB36720.1"/>
    </source>
</evidence>
<gene>
    <name evidence="1" type="ORF">QY95_02988</name>
</gene>
<protein>
    <recommendedName>
        <fullName evidence="3">Sporulation protein</fullName>
    </recommendedName>
</protein>
<name>A0A0F5HUJ8_BACTR</name>
<accession>A0A0F5HLF4</accession>
<proteinExistence type="predicted"/>
<evidence type="ECO:0008006" key="3">
    <source>
        <dbReference type="Google" id="ProtNLM"/>
    </source>
</evidence>